<dbReference type="Proteomes" id="UP000230002">
    <property type="component" value="Unassembled WGS sequence"/>
</dbReference>
<organism evidence="4 5">
    <name type="scientific">Ganoderma sinense ZZ0214-1</name>
    <dbReference type="NCBI Taxonomy" id="1077348"/>
    <lineage>
        <taxon>Eukaryota</taxon>
        <taxon>Fungi</taxon>
        <taxon>Dikarya</taxon>
        <taxon>Basidiomycota</taxon>
        <taxon>Agaricomycotina</taxon>
        <taxon>Agaricomycetes</taxon>
        <taxon>Polyporales</taxon>
        <taxon>Polyporaceae</taxon>
        <taxon>Ganoderma</taxon>
    </lineage>
</organism>
<protein>
    <recommendedName>
        <fullName evidence="3">DUF7223 domain-containing protein</fullName>
    </recommendedName>
</protein>
<dbReference type="EMBL" id="AYKW01000033">
    <property type="protein sequence ID" value="PIL27871.1"/>
    <property type="molecule type" value="Genomic_DNA"/>
</dbReference>
<evidence type="ECO:0000313" key="5">
    <source>
        <dbReference type="Proteomes" id="UP000230002"/>
    </source>
</evidence>
<dbReference type="Pfam" id="PF23865">
    <property type="entry name" value="DUF7223"/>
    <property type="match status" value="1"/>
</dbReference>
<name>A0A2G8S292_9APHY</name>
<evidence type="ECO:0000256" key="1">
    <source>
        <dbReference type="SAM" id="MobiDB-lite"/>
    </source>
</evidence>
<keyword evidence="2" id="KW-0732">Signal</keyword>
<reference evidence="4 5" key="1">
    <citation type="journal article" date="2015" name="Sci. Rep.">
        <title>Chromosome-level genome map provides insights into diverse defense mechanisms in the medicinal fungus Ganoderma sinense.</title>
        <authorList>
            <person name="Zhu Y."/>
            <person name="Xu J."/>
            <person name="Sun C."/>
            <person name="Zhou S."/>
            <person name="Xu H."/>
            <person name="Nelson D.R."/>
            <person name="Qian J."/>
            <person name="Song J."/>
            <person name="Luo H."/>
            <person name="Xiang L."/>
            <person name="Li Y."/>
            <person name="Xu Z."/>
            <person name="Ji A."/>
            <person name="Wang L."/>
            <person name="Lu S."/>
            <person name="Hayward A."/>
            <person name="Sun W."/>
            <person name="Li X."/>
            <person name="Schwartz D.C."/>
            <person name="Wang Y."/>
            <person name="Chen S."/>
        </authorList>
    </citation>
    <scope>NUCLEOTIDE SEQUENCE [LARGE SCALE GENOMIC DNA]</scope>
    <source>
        <strain evidence="4 5">ZZ0214-1</strain>
    </source>
</reference>
<feature type="region of interest" description="Disordered" evidence="1">
    <location>
        <begin position="514"/>
        <end position="544"/>
    </location>
</feature>
<dbReference type="STRING" id="1077348.A0A2G8S292"/>
<proteinExistence type="predicted"/>
<dbReference type="AlphaFoldDB" id="A0A2G8S292"/>
<dbReference type="InterPro" id="IPR055647">
    <property type="entry name" value="DUF7223"/>
</dbReference>
<feature type="chain" id="PRO_5013708292" description="DUF7223 domain-containing protein" evidence="2">
    <location>
        <begin position="19"/>
        <end position="573"/>
    </location>
</feature>
<accession>A0A2G8S292</accession>
<gene>
    <name evidence="4" type="ORF">GSI_09993</name>
</gene>
<keyword evidence="5" id="KW-1185">Reference proteome</keyword>
<feature type="signal peptide" evidence="2">
    <location>
        <begin position="1"/>
        <end position="18"/>
    </location>
</feature>
<comment type="caution">
    <text evidence="4">The sequence shown here is derived from an EMBL/GenBank/DDBJ whole genome shotgun (WGS) entry which is preliminary data.</text>
</comment>
<sequence>MALPVFFLAALFPLAALAANNWTVPCHAGECQWDLKSNHATGTMLLSGSNSSISDLTTAGGWTILDCNATAADQEIRAVCHDSSKCDHLNLNGAENTVVRLPNDCSSEPFAVVTRIWNHTDQSIPAGRRSLWKRRGGLQRSVQGITLSTNFAAANASQHGNITVVVSGSSMPGVILSQAAPGCEAASQACNTSSVSLSSRSSATTKSGSISLPDIAFDTNLFNASISCPQSGDVPAFNGTIVVDLQSNVTASLNYAVTYKTILFIPDLSSLTLTAGFDADLRGTLSLDADLTGGLTTGEVSLYSVGLPVLDFGSIFKLGPTFTIFAAADAVLDTKLEMDVDLAYTISGGQLVFPPSSSASGGLFSPGTSNIKLSASPNVTGNASLVAHLKPTVDFGVSILGHTSGIYLDLDASAELDLALTGAATGSVSAGTNGTSAEATGTGASGCVDISTGLAVDAGADVDLIIFKAGDDVTLFSKKFELFSKCFGVGNERRDSDLDRDYYRPRRALPGPSLSSFEEGWRTRKRHEGHNLSEAAAGRRRVAQKRDDGGLTCPTVLLGALVSIVEAAVDAAT</sequence>
<dbReference type="OrthoDB" id="73875at2759"/>
<evidence type="ECO:0000256" key="2">
    <source>
        <dbReference type="SAM" id="SignalP"/>
    </source>
</evidence>
<evidence type="ECO:0000259" key="3">
    <source>
        <dbReference type="Pfam" id="PF23865"/>
    </source>
</evidence>
<evidence type="ECO:0000313" key="4">
    <source>
        <dbReference type="EMBL" id="PIL27871.1"/>
    </source>
</evidence>
<feature type="domain" description="DUF7223" evidence="3">
    <location>
        <begin position="269"/>
        <end position="487"/>
    </location>
</feature>